<evidence type="ECO:0000313" key="4">
    <source>
        <dbReference type="Proteomes" id="UP001604336"/>
    </source>
</evidence>
<keyword evidence="1" id="KW-0472">Membrane</keyword>
<evidence type="ECO:0000259" key="2">
    <source>
        <dbReference type="Pfam" id="PF13962"/>
    </source>
</evidence>
<organism evidence="3 4">
    <name type="scientific">Abeliophyllum distichum</name>
    <dbReference type="NCBI Taxonomy" id="126358"/>
    <lineage>
        <taxon>Eukaryota</taxon>
        <taxon>Viridiplantae</taxon>
        <taxon>Streptophyta</taxon>
        <taxon>Embryophyta</taxon>
        <taxon>Tracheophyta</taxon>
        <taxon>Spermatophyta</taxon>
        <taxon>Magnoliopsida</taxon>
        <taxon>eudicotyledons</taxon>
        <taxon>Gunneridae</taxon>
        <taxon>Pentapetalae</taxon>
        <taxon>asterids</taxon>
        <taxon>lamiids</taxon>
        <taxon>Lamiales</taxon>
        <taxon>Oleaceae</taxon>
        <taxon>Forsythieae</taxon>
        <taxon>Abeliophyllum</taxon>
    </lineage>
</organism>
<gene>
    <name evidence="3" type="ORF">Adt_00803</name>
</gene>
<feature type="transmembrane region" description="Helical" evidence="1">
    <location>
        <begin position="39"/>
        <end position="58"/>
    </location>
</feature>
<dbReference type="EMBL" id="JBFOLK010000001">
    <property type="protein sequence ID" value="KAL2539825.1"/>
    <property type="molecule type" value="Genomic_DNA"/>
</dbReference>
<dbReference type="Proteomes" id="UP001604336">
    <property type="component" value="Unassembled WGS sequence"/>
</dbReference>
<keyword evidence="4" id="KW-1185">Reference proteome</keyword>
<proteinExistence type="predicted"/>
<reference evidence="4" key="1">
    <citation type="submission" date="2024-07" db="EMBL/GenBank/DDBJ databases">
        <title>Two chromosome-level genome assemblies of Korean endemic species Abeliophyllum distichum and Forsythia ovata (Oleaceae).</title>
        <authorList>
            <person name="Jang H."/>
        </authorList>
    </citation>
    <scope>NUCLEOTIDE SEQUENCE [LARGE SCALE GENOMIC DNA]</scope>
</reference>
<dbReference type="PANTHER" id="PTHR24177">
    <property type="entry name" value="CASKIN"/>
    <property type="match status" value="1"/>
</dbReference>
<evidence type="ECO:0000313" key="3">
    <source>
        <dbReference type="EMBL" id="KAL2539825.1"/>
    </source>
</evidence>
<comment type="caution">
    <text evidence="3">The sequence shown here is derived from an EMBL/GenBank/DDBJ whole genome shotgun (WGS) entry which is preliminary data.</text>
</comment>
<dbReference type="Pfam" id="PF13962">
    <property type="entry name" value="PGG"/>
    <property type="match status" value="1"/>
</dbReference>
<dbReference type="AlphaFoldDB" id="A0ABD1VU32"/>
<keyword evidence="1" id="KW-0812">Transmembrane</keyword>
<dbReference type="InterPro" id="IPR026961">
    <property type="entry name" value="PGG_dom"/>
</dbReference>
<dbReference type="PANTHER" id="PTHR24177:SF292">
    <property type="entry name" value="ANKYRIN REPEAT FAMILY PROTEIN-RELATED"/>
    <property type="match status" value="1"/>
</dbReference>
<name>A0ABD1VU32_9LAMI</name>
<accession>A0ABD1VU32</accession>
<evidence type="ECO:0000256" key="1">
    <source>
        <dbReference type="SAM" id="Phobius"/>
    </source>
</evidence>
<feature type="transmembrane region" description="Helical" evidence="1">
    <location>
        <begin position="121"/>
        <end position="147"/>
    </location>
</feature>
<feature type="transmembrane region" description="Helical" evidence="1">
    <location>
        <begin position="153"/>
        <end position="172"/>
    </location>
</feature>
<protein>
    <submittedName>
        <fullName evidence="3">Ankyrin repeat family protein</fullName>
    </submittedName>
</protein>
<feature type="transmembrane region" description="Helical" evidence="1">
    <location>
        <begin position="78"/>
        <end position="101"/>
    </location>
</feature>
<feature type="domain" description="PGG" evidence="2">
    <location>
        <begin position="33"/>
        <end position="146"/>
    </location>
</feature>
<keyword evidence="1" id="KW-1133">Transmembrane helix</keyword>
<sequence length="233" mass="25512">MLPRDKQQKNTEGRTPGMVFTETHAELIKEGEQWMKDKASSCMFVAALIAAVVFAAAITVPGGNNQDNGLPIFSIQNAFRIFAISDALSLFCSASSILMFLSILTSRYAADDFLFALPNRLIIGLATLFFAIVFMIIGFCSSFYLVFGNNKEWILIPLISVACLSIIFASALEENPNLCGLPLNKACRADEIDQDPKIIGNVNPEEEDKFINDGFYISIALGFDFGFGGDFSV</sequence>